<dbReference type="EMBL" id="JANQDX010000016">
    <property type="protein sequence ID" value="KAL0909285.1"/>
    <property type="molecule type" value="Genomic_DNA"/>
</dbReference>
<evidence type="ECO:0000256" key="3">
    <source>
        <dbReference type="PROSITE-ProRule" id="PRU00708"/>
    </source>
</evidence>
<dbReference type="PANTHER" id="PTHR47926">
    <property type="entry name" value="PENTATRICOPEPTIDE REPEAT-CONTAINING PROTEIN"/>
    <property type="match status" value="1"/>
</dbReference>
<keyword evidence="2" id="KW-0677">Repeat</keyword>
<dbReference type="GO" id="GO:0048731">
    <property type="term" value="P:system development"/>
    <property type="evidence" value="ECO:0007669"/>
    <property type="project" value="UniProtKB-ARBA"/>
</dbReference>
<dbReference type="InterPro" id="IPR002885">
    <property type="entry name" value="PPR_rpt"/>
</dbReference>
<accession>A0ABD0U956</accession>
<feature type="repeat" description="PPR" evidence="3">
    <location>
        <begin position="141"/>
        <end position="175"/>
    </location>
</feature>
<feature type="repeat" description="PPR" evidence="3">
    <location>
        <begin position="79"/>
        <end position="113"/>
    </location>
</feature>
<evidence type="ECO:0000313" key="5">
    <source>
        <dbReference type="Proteomes" id="UP001552299"/>
    </source>
</evidence>
<feature type="repeat" description="PPR" evidence="3">
    <location>
        <begin position="265"/>
        <end position="299"/>
    </location>
</feature>
<feature type="repeat" description="PPR" evidence="3">
    <location>
        <begin position="203"/>
        <end position="237"/>
    </location>
</feature>
<name>A0ABD0U956_DENTH</name>
<comment type="caution">
    <text evidence="4">The sequence shown here is derived from an EMBL/GenBank/DDBJ whole genome shotgun (WGS) entry which is preliminary data.</text>
</comment>
<gene>
    <name evidence="4" type="ORF">M5K25_020137</name>
</gene>
<dbReference type="FunFam" id="1.25.40.10:FF:000333">
    <property type="entry name" value="Pentatricopeptide repeat-containing protein"/>
    <property type="match status" value="1"/>
</dbReference>
<evidence type="ECO:0000313" key="4">
    <source>
        <dbReference type="EMBL" id="KAL0909285.1"/>
    </source>
</evidence>
<dbReference type="PANTHER" id="PTHR47926:SF436">
    <property type="entry name" value="PENTATRICOPEPTIDE REPEAT-CONTAINING PROTEIN ELI1, CHLOROPLASTIC-LIKE ISOFORM X2"/>
    <property type="match status" value="1"/>
</dbReference>
<dbReference type="AlphaFoldDB" id="A0ABD0U956"/>
<evidence type="ECO:0000256" key="1">
    <source>
        <dbReference type="ARBA" id="ARBA00006643"/>
    </source>
</evidence>
<dbReference type="InterPro" id="IPR046960">
    <property type="entry name" value="PPR_At4g14850-like_plant"/>
</dbReference>
<dbReference type="NCBIfam" id="TIGR00756">
    <property type="entry name" value="PPR"/>
    <property type="match status" value="7"/>
</dbReference>
<dbReference type="FunFam" id="1.25.40.10:FF:000842">
    <property type="entry name" value="Pentatricopeptide repeat-containing protein mitochondrial"/>
    <property type="match status" value="1"/>
</dbReference>
<dbReference type="Gene3D" id="1.25.40.10">
    <property type="entry name" value="Tetratricopeptide repeat domain"/>
    <property type="match status" value="4"/>
</dbReference>
<dbReference type="PROSITE" id="PS51375">
    <property type="entry name" value="PPR"/>
    <property type="match status" value="5"/>
</dbReference>
<dbReference type="Pfam" id="PF13041">
    <property type="entry name" value="PPR_2"/>
    <property type="match status" value="3"/>
</dbReference>
<evidence type="ECO:0000256" key="2">
    <source>
        <dbReference type="ARBA" id="ARBA00022737"/>
    </source>
</evidence>
<comment type="similarity">
    <text evidence="1">Belongs to the PPR family. PCMP-H subfamily.</text>
</comment>
<dbReference type="SUPFAM" id="SSF48452">
    <property type="entry name" value="TPR-like"/>
    <property type="match status" value="1"/>
</dbReference>
<evidence type="ECO:0008006" key="6">
    <source>
        <dbReference type="Google" id="ProtNLM"/>
    </source>
</evidence>
<dbReference type="InterPro" id="IPR046848">
    <property type="entry name" value="E_motif"/>
</dbReference>
<keyword evidence="5" id="KW-1185">Reference proteome</keyword>
<dbReference type="Pfam" id="PF20431">
    <property type="entry name" value="E_motif"/>
    <property type="match status" value="1"/>
</dbReference>
<organism evidence="4 5">
    <name type="scientific">Dendrobium thyrsiflorum</name>
    <name type="common">Pinecone-like raceme dendrobium</name>
    <name type="synonym">Orchid</name>
    <dbReference type="NCBI Taxonomy" id="117978"/>
    <lineage>
        <taxon>Eukaryota</taxon>
        <taxon>Viridiplantae</taxon>
        <taxon>Streptophyta</taxon>
        <taxon>Embryophyta</taxon>
        <taxon>Tracheophyta</taxon>
        <taxon>Spermatophyta</taxon>
        <taxon>Magnoliopsida</taxon>
        <taxon>Liliopsida</taxon>
        <taxon>Asparagales</taxon>
        <taxon>Orchidaceae</taxon>
        <taxon>Epidendroideae</taxon>
        <taxon>Malaxideae</taxon>
        <taxon>Dendrobiinae</taxon>
        <taxon>Dendrobium</taxon>
    </lineage>
</organism>
<sequence>MYFSNFHSTFIYIFIFIPPIAHMKSCKLASFFQSLNGSVQITILSQREISRHNLQIGSLARAGNITAARMLFDRMPNRDVVSWNAMITAHWQNNNLPESKKLFISMPARNIVSWNTMIAGCLNNCLVDEAFAYFLEMPKRNVASWNVMMSGFVKFDRMNEAEKLFDEMPERNVISYTAMLDGLARNGKIDCARKLFDTMAVRNLVSWAAMISGYVENGRFEEARYLFHQMPEKNLVVITAMITGYCKEGKVEAARSLFDGISHKDIVSWNAMIAGYSHNGYGEEALRLHILMMEVGMRPDHATIIALLTACSALSLLQRGRQSHAISIKTRLDSDISLCNALMTMYSRCGSIGDSELVFQTMQNRDIVSWNTIIAAFAQHGLYQKVTGFFLDMEEDKFIPNGVTFLSLLSACGHSGKANESLQWFNLMVSRYEITPMPEHYGCLVDILCRAGMWDEACKHVKDMPFEAKSSVWGSLLGACQMYRNLKLGEVAAEKLLQLDPKCSAAYIMLSNIYAAVGMWQEVTRVREQMNRCGLKKQPGYSWTEISDKVHIFLVGDSSHPDIGRIQFELKCIGLHMRNSGAEVDVSYCICQ</sequence>
<protein>
    <recommendedName>
        <fullName evidence="6">Chlororespiratory reduction 4</fullName>
    </recommendedName>
</protein>
<dbReference type="Proteomes" id="UP001552299">
    <property type="component" value="Unassembled WGS sequence"/>
</dbReference>
<dbReference type="FunFam" id="1.25.40.10:FF:000125">
    <property type="entry name" value="Pentatricopeptide repeat-containing protein"/>
    <property type="match status" value="1"/>
</dbReference>
<dbReference type="InterPro" id="IPR011990">
    <property type="entry name" value="TPR-like_helical_dom_sf"/>
</dbReference>
<proteinExistence type="inferred from homology"/>
<dbReference type="Pfam" id="PF01535">
    <property type="entry name" value="PPR"/>
    <property type="match status" value="6"/>
</dbReference>
<reference evidence="4 5" key="1">
    <citation type="journal article" date="2024" name="Plant Biotechnol. J.">
        <title>Dendrobium thyrsiflorum genome and its molecular insights into genes involved in important horticultural traits.</title>
        <authorList>
            <person name="Chen B."/>
            <person name="Wang J.Y."/>
            <person name="Zheng P.J."/>
            <person name="Li K.L."/>
            <person name="Liang Y.M."/>
            <person name="Chen X.F."/>
            <person name="Zhang C."/>
            <person name="Zhao X."/>
            <person name="He X."/>
            <person name="Zhang G.Q."/>
            <person name="Liu Z.J."/>
            <person name="Xu Q."/>
        </authorList>
    </citation>
    <scope>NUCLEOTIDE SEQUENCE [LARGE SCALE GENOMIC DNA]</scope>
    <source>
        <strain evidence="4">GZMU011</strain>
    </source>
</reference>
<feature type="repeat" description="PPR" evidence="3">
    <location>
        <begin position="366"/>
        <end position="400"/>
    </location>
</feature>